<dbReference type="InterPro" id="IPR018511">
    <property type="entry name" value="Hemolysin-typ_Ca-bd_CS"/>
</dbReference>
<accession>W4HJ44</accession>
<organism evidence="5 6">
    <name type="scientific">Roseivivax marinus</name>
    <dbReference type="NCBI Taxonomy" id="1379903"/>
    <lineage>
        <taxon>Bacteria</taxon>
        <taxon>Pseudomonadati</taxon>
        <taxon>Pseudomonadota</taxon>
        <taxon>Alphaproteobacteria</taxon>
        <taxon>Rhodobacterales</taxon>
        <taxon>Roseobacteraceae</taxon>
        <taxon>Roseivivax</taxon>
    </lineage>
</organism>
<dbReference type="InterPro" id="IPR011049">
    <property type="entry name" value="Serralysin-like_metalloprot_C"/>
</dbReference>
<dbReference type="GO" id="GO:0005509">
    <property type="term" value="F:calcium ion binding"/>
    <property type="evidence" value="ECO:0007669"/>
    <property type="project" value="InterPro"/>
</dbReference>
<feature type="compositionally biased region" description="Acidic residues" evidence="3">
    <location>
        <begin position="480"/>
        <end position="489"/>
    </location>
</feature>
<dbReference type="AlphaFoldDB" id="W4HJ44"/>
<evidence type="ECO:0000256" key="2">
    <source>
        <dbReference type="ARBA" id="ARBA00022525"/>
    </source>
</evidence>
<dbReference type="InterPro" id="IPR001846">
    <property type="entry name" value="VWF_type-D"/>
</dbReference>
<protein>
    <submittedName>
        <fullName evidence="5">Calcium-binding protein</fullName>
    </submittedName>
</protein>
<keyword evidence="2" id="KW-0964">Secreted</keyword>
<comment type="caution">
    <text evidence="5">The sequence shown here is derived from an EMBL/GenBank/DDBJ whole genome shotgun (WGS) entry which is preliminary data.</text>
</comment>
<dbReference type="PANTHER" id="PTHR38340">
    <property type="entry name" value="S-LAYER PROTEIN"/>
    <property type="match status" value="1"/>
</dbReference>
<dbReference type="Pfam" id="PF00094">
    <property type="entry name" value="VWD"/>
    <property type="match status" value="1"/>
</dbReference>
<dbReference type="STRING" id="1379903.ATO8_09333"/>
<dbReference type="InterPro" id="IPR050557">
    <property type="entry name" value="RTX_toxin/Mannuronan_C5-epim"/>
</dbReference>
<dbReference type="GO" id="GO:0005576">
    <property type="term" value="C:extracellular region"/>
    <property type="evidence" value="ECO:0007669"/>
    <property type="project" value="UniProtKB-SubCell"/>
</dbReference>
<feature type="domain" description="VWFD" evidence="4">
    <location>
        <begin position="177"/>
        <end position="369"/>
    </location>
</feature>
<dbReference type="Proteomes" id="UP000019063">
    <property type="component" value="Unassembled WGS sequence"/>
</dbReference>
<dbReference type="eggNOG" id="COG2931">
    <property type="taxonomic scope" value="Bacteria"/>
</dbReference>
<evidence type="ECO:0000256" key="1">
    <source>
        <dbReference type="ARBA" id="ARBA00004613"/>
    </source>
</evidence>
<proteinExistence type="predicted"/>
<gene>
    <name evidence="5" type="ORF">ATO8_09333</name>
</gene>
<evidence type="ECO:0000313" key="6">
    <source>
        <dbReference type="Proteomes" id="UP000019063"/>
    </source>
</evidence>
<evidence type="ECO:0000256" key="3">
    <source>
        <dbReference type="SAM" id="MobiDB-lite"/>
    </source>
</evidence>
<feature type="region of interest" description="Disordered" evidence="3">
    <location>
        <begin position="580"/>
        <end position="633"/>
    </location>
</feature>
<feature type="region of interest" description="Disordered" evidence="3">
    <location>
        <begin position="466"/>
        <end position="489"/>
    </location>
</feature>
<dbReference type="Gene3D" id="2.150.10.10">
    <property type="entry name" value="Serralysin-like metalloprotease, C-terminal"/>
    <property type="match status" value="3"/>
</dbReference>
<dbReference type="PATRIC" id="fig|1317118.6.peg.1928"/>
<evidence type="ECO:0000259" key="4">
    <source>
        <dbReference type="PROSITE" id="PS51233"/>
    </source>
</evidence>
<dbReference type="PROSITE" id="PS00330">
    <property type="entry name" value="HEMOLYSIN_CALCIUM"/>
    <property type="match status" value="6"/>
</dbReference>
<dbReference type="PRINTS" id="PR00313">
    <property type="entry name" value="CABNDNGRPT"/>
</dbReference>
<dbReference type="SMART" id="SM00216">
    <property type="entry name" value="VWD"/>
    <property type="match status" value="1"/>
</dbReference>
<dbReference type="EMBL" id="AQQW01000005">
    <property type="protein sequence ID" value="ETW12734.1"/>
    <property type="molecule type" value="Genomic_DNA"/>
</dbReference>
<comment type="subcellular location">
    <subcellularLocation>
        <location evidence="1">Secreted</location>
    </subcellularLocation>
</comment>
<reference evidence="5 6" key="1">
    <citation type="journal article" date="2014" name="Antonie Van Leeuwenhoek">
        <title>Roseivivax atlanticus sp. nov., isolated from surface seawater of the Atlantic Ocean.</title>
        <authorList>
            <person name="Li G."/>
            <person name="Lai Q."/>
            <person name="Liu X."/>
            <person name="Sun F."/>
            <person name="Shao Z."/>
        </authorList>
    </citation>
    <scope>NUCLEOTIDE SEQUENCE [LARGE SCALE GENOMIC DNA]</scope>
    <source>
        <strain evidence="5 6">22II-s10s</strain>
    </source>
</reference>
<dbReference type="PROSITE" id="PS51233">
    <property type="entry name" value="VWFD"/>
    <property type="match status" value="1"/>
</dbReference>
<keyword evidence="6" id="KW-1185">Reference proteome</keyword>
<sequence length="754" mass="75132">MLFDLENLESVDDFLAWASLAGIAAGLTGDPDVIAPFQTDVTSITVGEYLALLDTAEASIEATDFSYLNQVIPQVESTLRAQLTDDTLPDGTDVDTVIDLALQFLNELAANDTSTLTEAFDAIRAELSGLDPDTLLFEGFAAGGGGGGTVDPGDPTLPDDPFGILDLILPRLPDSVLVAWASGDPHLQTLDGFGYDFQAVGEYVLLRGTDNDFELQARLEQAGANASLISAVATQVGDSSVQVDGTDSSPLSVDGEVVALADGEGVTVDGGAIYRQGDAYRIVYPGANGVADDGDSQVIVRVSDGRVDVDVRLNESLLGDLEGLLGDGDGNAANDVALADGSVLARPLAFDDVYGAYRDAWRIDSTESLFTYDAGESSDGFYDPDFPAEAVTLESLDPAVRDAAETAATDAGLVPGTEAFENAVLDFALTGDAGFIESATEVPVIQTGTAADDILTGGAGNDVLGGAGGNDRLDGGAGDDQLDGGDGDDGLIGGLGGDVLIGGAGDDNLAAGSGNDVVEGGDGNDFMGGGEGSDVMIGGLGNDTLGGGFGDDRISGGVGDDVAAGGAGADTVGGGAGNDVMGASFGDDSVDGGDGNDDLGGGTGRDTIVAGLGNDSVGGGEGDDNVSGNGGADFLAGGGRNDTVFGGNGNDTINGGDGSDVLNGGAGADVFVWLAGEAGAVDTILDFEDGVDVLRLSGVEGAAGAGLQGRVDALSITDITLNGAAAAELSYQGQTIRVAGVEAADLGVDDFLFI</sequence>
<dbReference type="SUPFAM" id="SSF51120">
    <property type="entry name" value="beta-Roll"/>
    <property type="match status" value="2"/>
</dbReference>
<dbReference type="InterPro" id="IPR001343">
    <property type="entry name" value="Hemolysn_Ca-bd"/>
</dbReference>
<dbReference type="Pfam" id="PF00353">
    <property type="entry name" value="HemolysinCabind"/>
    <property type="match status" value="5"/>
</dbReference>
<dbReference type="PANTHER" id="PTHR38340:SF1">
    <property type="entry name" value="S-LAYER PROTEIN"/>
    <property type="match status" value="1"/>
</dbReference>
<feature type="compositionally biased region" description="Acidic residues" evidence="3">
    <location>
        <begin position="588"/>
        <end position="597"/>
    </location>
</feature>
<evidence type="ECO:0000313" key="5">
    <source>
        <dbReference type="EMBL" id="ETW12734.1"/>
    </source>
</evidence>
<dbReference type="RefSeq" id="WP_051487650.1">
    <property type="nucleotide sequence ID" value="NZ_AQQW01000005.1"/>
</dbReference>
<name>W4HJ44_9RHOB</name>